<evidence type="ECO:0000256" key="7">
    <source>
        <dbReference type="ARBA" id="ARBA00023136"/>
    </source>
</evidence>
<proteinExistence type="inferred from homology"/>
<dbReference type="EMBL" id="CP060714">
    <property type="protein sequence ID" value="QNN59255.1"/>
    <property type="molecule type" value="Genomic_DNA"/>
</dbReference>
<keyword evidence="3" id="KW-0813">Transport</keyword>
<dbReference type="Gene3D" id="1.20.1530.20">
    <property type="match status" value="1"/>
</dbReference>
<evidence type="ECO:0000256" key="5">
    <source>
        <dbReference type="ARBA" id="ARBA00022692"/>
    </source>
</evidence>
<evidence type="ECO:0000256" key="4">
    <source>
        <dbReference type="ARBA" id="ARBA00022475"/>
    </source>
</evidence>
<keyword evidence="5 8" id="KW-0812">Transmembrane</keyword>
<name>A0A7G9RUI0_9BURK</name>
<evidence type="ECO:0000256" key="1">
    <source>
        <dbReference type="ARBA" id="ARBA00004651"/>
    </source>
</evidence>
<dbReference type="KEGG" id="drg:H9K76_10995"/>
<reference evidence="9 10" key="1">
    <citation type="submission" date="2020-08" db="EMBL/GenBank/DDBJ databases">
        <title>Genome sequence of Diaphorobacter ruginosibacter DSM 27467T.</title>
        <authorList>
            <person name="Hyun D.-W."/>
            <person name="Bae J.-W."/>
        </authorList>
    </citation>
    <scope>NUCLEOTIDE SEQUENCE [LARGE SCALE GENOMIC DNA]</scope>
    <source>
        <strain evidence="9 10">DSM 27467</strain>
    </source>
</reference>
<organism evidence="9 10">
    <name type="scientific">Diaphorobacter ruginosibacter</name>
    <dbReference type="NCBI Taxonomy" id="1715720"/>
    <lineage>
        <taxon>Bacteria</taxon>
        <taxon>Pseudomonadati</taxon>
        <taxon>Pseudomonadota</taxon>
        <taxon>Betaproteobacteria</taxon>
        <taxon>Burkholderiales</taxon>
        <taxon>Comamonadaceae</taxon>
        <taxon>Diaphorobacter</taxon>
    </lineage>
</organism>
<dbReference type="Pfam" id="PF03547">
    <property type="entry name" value="Mem_trans"/>
    <property type="match status" value="1"/>
</dbReference>
<feature type="transmembrane region" description="Helical" evidence="8">
    <location>
        <begin position="32"/>
        <end position="50"/>
    </location>
</feature>
<keyword evidence="6 8" id="KW-1133">Transmembrane helix</keyword>
<evidence type="ECO:0000313" key="10">
    <source>
        <dbReference type="Proteomes" id="UP000515811"/>
    </source>
</evidence>
<feature type="transmembrane region" description="Helical" evidence="8">
    <location>
        <begin position="233"/>
        <end position="251"/>
    </location>
</feature>
<dbReference type="GO" id="GO:0005886">
    <property type="term" value="C:plasma membrane"/>
    <property type="evidence" value="ECO:0007669"/>
    <property type="project" value="UniProtKB-SubCell"/>
</dbReference>
<feature type="transmembrane region" description="Helical" evidence="8">
    <location>
        <begin position="257"/>
        <end position="276"/>
    </location>
</feature>
<dbReference type="GO" id="GO:0055085">
    <property type="term" value="P:transmembrane transport"/>
    <property type="evidence" value="ECO:0007669"/>
    <property type="project" value="InterPro"/>
</dbReference>
<sequence length="311" mass="33095">MLASLIPVLLCIALGWFVAKIGWVRDAAIKDLSNLVFLVLTPALLFRTMGQVRLQDLDFRPVVLYFSAVAILFVGTMLVRGFSKRAAAEALACVFSNTVMIGVPIIQFVFGDDALIVLFTLVSLHSLILLTSATLIFELADAREAQSGGSTPAAPLWMTLAQAARKSIIHPVPLPILAGLIFAQTGLQLPSGLDKGLQMVGNALSPMALLLVGISLAYTHIGRNMRTALSIAMVKNLVMPGLVLLIAPLLGVSGLPLAVMFVIAAMPVGANVFYFTQRYGVMQQEVSASIAASTLIALATLPLAIWIAHHL</sequence>
<evidence type="ECO:0000256" key="6">
    <source>
        <dbReference type="ARBA" id="ARBA00022989"/>
    </source>
</evidence>
<dbReference type="InterPro" id="IPR038770">
    <property type="entry name" value="Na+/solute_symporter_sf"/>
</dbReference>
<dbReference type="PANTHER" id="PTHR36838">
    <property type="entry name" value="AUXIN EFFLUX CARRIER FAMILY PROTEIN"/>
    <property type="match status" value="1"/>
</dbReference>
<dbReference type="PANTHER" id="PTHR36838:SF3">
    <property type="entry name" value="TRANSPORTER AUXIN EFFLUX CARRIER EC FAMILY"/>
    <property type="match status" value="1"/>
</dbReference>
<feature type="transmembrane region" description="Helical" evidence="8">
    <location>
        <begin position="6"/>
        <end position="23"/>
    </location>
</feature>
<dbReference type="Proteomes" id="UP000515811">
    <property type="component" value="Chromosome"/>
</dbReference>
<evidence type="ECO:0000256" key="2">
    <source>
        <dbReference type="ARBA" id="ARBA00010145"/>
    </source>
</evidence>
<evidence type="ECO:0000313" key="9">
    <source>
        <dbReference type="EMBL" id="QNN59255.1"/>
    </source>
</evidence>
<gene>
    <name evidence="9" type="ORF">H9K76_10995</name>
</gene>
<comment type="similarity">
    <text evidence="2">Belongs to the auxin efflux carrier (TC 2.A.69) family.</text>
</comment>
<feature type="transmembrane region" description="Helical" evidence="8">
    <location>
        <begin position="116"/>
        <end position="137"/>
    </location>
</feature>
<keyword evidence="7 8" id="KW-0472">Membrane</keyword>
<comment type="subcellular location">
    <subcellularLocation>
        <location evidence="1">Cell membrane</location>
        <topology evidence="1">Multi-pass membrane protein</topology>
    </subcellularLocation>
</comment>
<dbReference type="RefSeq" id="WP_187600268.1">
    <property type="nucleotide sequence ID" value="NZ_CP060714.1"/>
</dbReference>
<dbReference type="AlphaFoldDB" id="A0A7G9RUI0"/>
<feature type="transmembrane region" description="Helical" evidence="8">
    <location>
        <begin position="168"/>
        <end position="187"/>
    </location>
</feature>
<feature type="transmembrane region" description="Helical" evidence="8">
    <location>
        <begin position="199"/>
        <end position="221"/>
    </location>
</feature>
<feature type="transmembrane region" description="Helical" evidence="8">
    <location>
        <begin position="288"/>
        <end position="308"/>
    </location>
</feature>
<dbReference type="InterPro" id="IPR004776">
    <property type="entry name" value="Mem_transp_PIN-like"/>
</dbReference>
<keyword evidence="4" id="KW-1003">Cell membrane</keyword>
<evidence type="ECO:0000256" key="3">
    <source>
        <dbReference type="ARBA" id="ARBA00022448"/>
    </source>
</evidence>
<feature type="transmembrane region" description="Helical" evidence="8">
    <location>
        <begin position="62"/>
        <end position="79"/>
    </location>
</feature>
<evidence type="ECO:0000256" key="8">
    <source>
        <dbReference type="SAM" id="Phobius"/>
    </source>
</evidence>
<keyword evidence="10" id="KW-1185">Reference proteome</keyword>
<protein>
    <submittedName>
        <fullName evidence="9">AEC family transporter</fullName>
    </submittedName>
</protein>
<accession>A0A7G9RUI0</accession>
<feature type="transmembrane region" description="Helical" evidence="8">
    <location>
        <begin position="91"/>
        <end position="110"/>
    </location>
</feature>